<dbReference type="AlphaFoldDB" id="A0A0F9RJV2"/>
<proteinExistence type="predicted"/>
<name>A0A0F9RJV2_9ZZZZ</name>
<accession>A0A0F9RJV2</accession>
<reference evidence="1" key="1">
    <citation type="journal article" date="2015" name="Nature">
        <title>Complex archaea that bridge the gap between prokaryotes and eukaryotes.</title>
        <authorList>
            <person name="Spang A."/>
            <person name="Saw J.H."/>
            <person name="Jorgensen S.L."/>
            <person name="Zaremba-Niedzwiedzka K."/>
            <person name="Martijn J."/>
            <person name="Lind A.E."/>
            <person name="van Eijk R."/>
            <person name="Schleper C."/>
            <person name="Guy L."/>
            <person name="Ettema T.J."/>
        </authorList>
    </citation>
    <scope>NUCLEOTIDE SEQUENCE</scope>
</reference>
<gene>
    <name evidence="1" type="ORF">LCGC14_0568710</name>
</gene>
<sequence length="83" mass="9094">MTAPPSMTLMDAVRSIVSHCPTDEARAAINWYDALIDRLQAAEQALLSRPDRPVRSQDFLDGIHEAIRVYRTAAEAAAKGAQT</sequence>
<protein>
    <submittedName>
        <fullName evidence="1">Uncharacterized protein</fullName>
    </submittedName>
</protein>
<dbReference type="EMBL" id="LAZR01000831">
    <property type="protein sequence ID" value="KKN56785.1"/>
    <property type="molecule type" value="Genomic_DNA"/>
</dbReference>
<organism evidence="1">
    <name type="scientific">marine sediment metagenome</name>
    <dbReference type="NCBI Taxonomy" id="412755"/>
    <lineage>
        <taxon>unclassified sequences</taxon>
        <taxon>metagenomes</taxon>
        <taxon>ecological metagenomes</taxon>
    </lineage>
</organism>
<evidence type="ECO:0000313" key="1">
    <source>
        <dbReference type="EMBL" id="KKN56785.1"/>
    </source>
</evidence>
<comment type="caution">
    <text evidence="1">The sequence shown here is derived from an EMBL/GenBank/DDBJ whole genome shotgun (WGS) entry which is preliminary data.</text>
</comment>